<keyword evidence="1" id="KW-0863">Zinc-finger</keyword>
<proteinExistence type="predicted"/>
<dbReference type="AlphaFoldDB" id="A0AAE1FK88"/>
<evidence type="ECO:0000313" key="4">
    <source>
        <dbReference type="EMBL" id="KAK3875745.1"/>
    </source>
</evidence>
<feature type="compositionally biased region" description="Polar residues" evidence="2">
    <location>
        <begin position="323"/>
        <end position="342"/>
    </location>
</feature>
<evidence type="ECO:0000259" key="3">
    <source>
        <dbReference type="PROSITE" id="PS50157"/>
    </source>
</evidence>
<keyword evidence="1" id="KW-0479">Metal-binding</keyword>
<dbReference type="Gene3D" id="3.30.160.60">
    <property type="entry name" value="Classic Zinc Finger"/>
    <property type="match status" value="1"/>
</dbReference>
<dbReference type="InterPro" id="IPR013087">
    <property type="entry name" value="Znf_C2H2_type"/>
</dbReference>
<organism evidence="4 5">
    <name type="scientific">Petrolisthes cinctipes</name>
    <name type="common">Flat porcelain crab</name>
    <dbReference type="NCBI Taxonomy" id="88211"/>
    <lineage>
        <taxon>Eukaryota</taxon>
        <taxon>Metazoa</taxon>
        <taxon>Ecdysozoa</taxon>
        <taxon>Arthropoda</taxon>
        <taxon>Crustacea</taxon>
        <taxon>Multicrustacea</taxon>
        <taxon>Malacostraca</taxon>
        <taxon>Eumalacostraca</taxon>
        <taxon>Eucarida</taxon>
        <taxon>Decapoda</taxon>
        <taxon>Pleocyemata</taxon>
        <taxon>Anomura</taxon>
        <taxon>Galatheoidea</taxon>
        <taxon>Porcellanidae</taxon>
        <taxon>Petrolisthes</taxon>
    </lineage>
</organism>
<dbReference type="SMART" id="SM00355">
    <property type="entry name" value="ZnF_C2H2"/>
    <property type="match status" value="1"/>
</dbReference>
<feature type="compositionally biased region" description="Low complexity" evidence="2">
    <location>
        <begin position="248"/>
        <end position="260"/>
    </location>
</feature>
<dbReference type="PROSITE" id="PS00028">
    <property type="entry name" value="ZINC_FINGER_C2H2_1"/>
    <property type="match status" value="1"/>
</dbReference>
<feature type="domain" description="C2H2-type" evidence="3">
    <location>
        <begin position="10"/>
        <end position="32"/>
    </location>
</feature>
<dbReference type="Proteomes" id="UP001286313">
    <property type="component" value="Unassembled WGS sequence"/>
</dbReference>
<keyword evidence="1" id="KW-0862">Zinc</keyword>
<protein>
    <recommendedName>
        <fullName evidence="3">C2H2-type domain-containing protein</fullName>
    </recommendedName>
</protein>
<dbReference type="SUPFAM" id="SSF57667">
    <property type="entry name" value="beta-beta-alpha zinc fingers"/>
    <property type="match status" value="1"/>
</dbReference>
<name>A0AAE1FK88_PETCI</name>
<dbReference type="GO" id="GO:0008270">
    <property type="term" value="F:zinc ion binding"/>
    <property type="evidence" value="ECO:0007669"/>
    <property type="project" value="UniProtKB-KW"/>
</dbReference>
<evidence type="ECO:0000256" key="2">
    <source>
        <dbReference type="SAM" id="MobiDB-lite"/>
    </source>
</evidence>
<evidence type="ECO:0000313" key="5">
    <source>
        <dbReference type="Proteomes" id="UP001286313"/>
    </source>
</evidence>
<feature type="region of interest" description="Disordered" evidence="2">
    <location>
        <begin position="120"/>
        <end position="263"/>
    </location>
</feature>
<evidence type="ECO:0000256" key="1">
    <source>
        <dbReference type="PROSITE-ProRule" id="PRU00042"/>
    </source>
</evidence>
<reference evidence="4" key="1">
    <citation type="submission" date="2023-10" db="EMBL/GenBank/DDBJ databases">
        <title>Genome assemblies of two species of porcelain crab, Petrolisthes cinctipes and Petrolisthes manimaculis (Anomura: Porcellanidae).</title>
        <authorList>
            <person name="Angst P."/>
        </authorList>
    </citation>
    <scope>NUCLEOTIDE SEQUENCE</scope>
    <source>
        <strain evidence="4">PB745_01</strain>
        <tissue evidence="4">Gill</tissue>
    </source>
</reference>
<gene>
    <name evidence="4" type="ORF">Pcinc_019384</name>
</gene>
<sequence>MVTHRGVREHECSACGKVFVHQSSLIKHSKTHKNGGGKISKSTGRVANWYSGPGPANWPSGSTISIPGTDSPATNMPDWPTTATSMTNNNGSGGGPSLGIATWLSWVAARMAQVNNGADATKDLPISTDKSNLTADKSDEDNSDSDEAADIGGSELSTNMSDDDTRDSTALGRPEPSISKAVNDRTDDPAVDTDVESCGPISSRSHEDSGDGTVMDETLMKWELATSNEDEDEDDGTYRYEATVKPETTTNMTSQDTNTSPNIGLATWLSWASARMANQSNVPPAMHPSPDISNPSIKMDDHDSRDSSTLSEGNMKSELPINKANQDTEFDNGSAQNAPASTPESLWPLYQYLLYKNSVQKAA</sequence>
<dbReference type="PROSITE" id="PS50157">
    <property type="entry name" value="ZINC_FINGER_C2H2_2"/>
    <property type="match status" value="1"/>
</dbReference>
<dbReference type="EMBL" id="JAWQEG010001922">
    <property type="protein sequence ID" value="KAK3875745.1"/>
    <property type="molecule type" value="Genomic_DNA"/>
</dbReference>
<dbReference type="InterPro" id="IPR036236">
    <property type="entry name" value="Znf_C2H2_sf"/>
</dbReference>
<keyword evidence="5" id="KW-1185">Reference proteome</keyword>
<accession>A0AAE1FK88</accession>
<feature type="compositionally biased region" description="Acidic residues" evidence="2">
    <location>
        <begin position="138"/>
        <end position="149"/>
    </location>
</feature>
<feature type="region of interest" description="Disordered" evidence="2">
    <location>
        <begin position="279"/>
        <end position="342"/>
    </location>
</feature>
<comment type="caution">
    <text evidence="4">The sequence shown here is derived from an EMBL/GenBank/DDBJ whole genome shotgun (WGS) entry which is preliminary data.</text>
</comment>